<name>A0ABR8XV70_9BACL</name>
<dbReference type="InterPro" id="IPR004360">
    <property type="entry name" value="Glyas_Fos-R_dOase_dom"/>
</dbReference>
<evidence type="ECO:0000259" key="1">
    <source>
        <dbReference type="PROSITE" id="PS51819"/>
    </source>
</evidence>
<protein>
    <submittedName>
        <fullName evidence="2">VOC family protein</fullName>
    </submittedName>
</protein>
<dbReference type="Pfam" id="PF00903">
    <property type="entry name" value="Glyoxalase"/>
    <property type="match status" value="1"/>
</dbReference>
<dbReference type="InterPro" id="IPR029068">
    <property type="entry name" value="Glyas_Bleomycin-R_OHBP_Dase"/>
</dbReference>
<dbReference type="PROSITE" id="PS51819">
    <property type="entry name" value="VOC"/>
    <property type="match status" value="1"/>
</dbReference>
<dbReference type="PANTHER" id="PTHR39175:SF1">
    <property type="entry name" value="FAMILY PROTEIN, PUTATIVE (AFU_ORTHOLOGUE AFUA_3G15060)-RELATED"/>
    <property type="match status" value="1"/>
</dbReference>
<evidence type="ECO:0000313" key="2">
    <source>
        <dbReference type="EMBL" id="MBD8035825.1"/>
    </source>
</evidence>
<dbReference type="Proteomes" id="UP000619101">
    <property type="component" value="Unassembled WGS sequence"/>
</dbReference>
<dbReference type="EMBL" id="JACSPZ010000002">
    <property type="protein sequence ID" value="MBD8035825.1"/>
    <property type="molecule type" value="Genomic_DNA"/>
</dbReference>
<organism evidence="2 3">
    <name type="scientific">Solibacillus faecavium</name>
    <dbReference type="NCBI Taxonomy" id="2762221"/>
    <lineage>
        <taxon>Bacteria</taxon>
        <taxon>Bacillati</taxon>
        <taxon>Bacillota</taxon>
        <taxon>Bacilli</taxon>
        <taxon>Bacillales</taxon>
        <taxon>Caryophanaceae</taxon>
        <taxon>Solibacillus</taxon>
    </lineage>
</organism>
<dbReference type="RefSeq" id="WP_191698803.1">
    <property type="nucleotide sequence ID" value="NZ_JACSPZ010000002.1"/>
</dbReference>
<sequence length="122" mass="13928">MILGLHHAQITIPKGAEEEGENFYCNVLQLEEIQKPDSLQGRGGFWLQVGSTQVHVGTEDGFDRLSTKAHLAYEVKDVSYWKEILAENDIKILDSVPIPNFERFEFRDPFGNRVEIISKKPI</sequence>
<comment type="caution">
    <text evidence="2">The sequence shown here is derived from an EMBL/GenBank/DDBJ whole genome shotgun (WGS) entry which is preliminary data.</text>
</comment>
<proteinExistence type="predicted"/>
<gene>
    <name evidence="2" type="ORF">H9635_03665</name>
</gene>
<reference evidence="2 3" key="1">
    <citation type="submission" date="2020-08" db="EMBL/GenBank/DDBJ databases">
        <title>A Genomic Blueprint of the Chicken Gut Microbiome.</title>
        <authorList>
            <person name="Gilroy R."/>
            <person name="Ravi A."/>
            <person name="Getino M."/>
            <person name="Pursley I."/>
            <person name="Horton D.L."/>
            <person name="Alikhan N.-F."/>
            <person name="Baker D."/>
            <person name="Gharbi K."/>
            <person name="Hall N."/>
            <person name="Watson M."/>
            <person name="Adriaenssens E.M."/>
            <person name="Foster-Nyarko E."/>
            <person name="Jarju S."/>
            <person name="Secka A."/>
            <person name="Antonio M."/>
            <person name="Oren A."/>
            <person name="Chaudhuri R."/>
            <person name="La Ragione R.M."/>
            <person name="Hildebrand F."/>
            <person name="Pallen M.J."/>
        </authorList>
    </citation>
    <scope>NUCLEOTIDE SEQUENCE [LARGE SCALE GENOMIC DNA]</scope>
    <source>
        <strain evidence="2 3">A46</strain>
    </source>
</reference>
<accession>A0ABR8XV70</accession>
<keyword evidence="3" id="KW-1185">Reference proteome</keyword>
<dbReference type="Gene3D" id="3.10.180.10">
    <property type="entry name" value="2,3-Dihydroxybiphenyl 1,2-Dioxygenase, domain 1"/>
    <property type="match status" value="1"/>
</dbReference>
<evidence type="ECO:0000313" key="3">
    <source>
        <dbReference type="Proteomes" id="UP000619101"/>
    </source>
</evidence>
<dbReference type="PANTHER" id="PTHR39175">
    <property type="entry name" value="FAMILY PROTEIN, PUTATIVE (AFU_ORTHOLOGUE AFUA_3G15060)-RELATED"/>
    <property type="match status" value="1"/>
</dbReference>
<feature type="domain" description="VOC" evidence="1">
    <location>
        <begin position="4"/>
        <end position="119"/>
    </location>
</feature>
<dbReference type="InterPro" id="IPR037523">
    <property type="entry name" value="VOC_core"/>
</dbReference>
<dbReference type="SUPFAM" id="SSF54593">
    <property type="entry name" value="Glyoxalase/Bleomycin resistance protein/Dihydroxybiphenyl dioxygenase"/>
    <property type="match status" value="1"/>
</dbReference>